<accession>A0A1Y1N5Z9</accession>
<name>A0A1Y1N5Z9_PHOPY</name>
<evidence type="ECO:0000313" key="1">
    <source>
        <dbReference type="EMBL" id="JAV92075.1"/>
    </source>
</evidence>
<proteinExistence type="predicted"/>
<dbReference type="EMBL" id="GEZM01014572">
    <property type="protein sequence ID" value="JAV92075.1"/>
    <property type="molecule type" value="Transcribed_RNA"/>
</dbReference>
<reference evidence="1" key="1">
    <citation type="journal article" date="2016" name="Sci. Rep.">
        <title>Molecular characterization of firefly nuptial gifts: a multi-omics approach sheds light on postcopulatory sexual selection.</title>
        <authorList>
            <person name="Al-Wathiqui N."/>
            <person name="Fallon T.R."/>
            <person name="South A."/>
            <person name="Weng J.K."/>
            <person name="Lewis S.M."/>
        </authorList>
    </citation>
    <scope>NUCLEOTIDE SEQUENCE</scope>
</reference>
<sequence>MFRKYSLLSPKISKANLADPRLASIRATQHSCNSIQLLLPGIRIHRDTNKLVLIGPLGINQDRLTKRHGSSIQLILKPLEEPRPCAPRLVRILPHLHLELFPLPKEEILGEELVLHRHRLLGCLGNVRQTEDQTLAQEVSNRLGKGLREGNVAGREVNIGGPNEHMANVLLRLRAIQVEWHKVRRIVRVLVGRIQRPTLDDFLKGHHSRLSVRFVALSVDFHIELRRLSPLDLHSNVLLDVEFVTRPQNNYIRGVILHQGVVKPGQLVVQRRRENKLLSSRRAVKRRLVDEEYIRAGLESPRPLHEKLYPVAGGVSFPAHLDFLLDNFFEFVHEFLDKVHFGWERVHNYIAQHKETLVAFLNTNSLHEGLGTLAVVVWPEFGRGQKHGNLGGIRIGRGD</sequence>
<protein>
    <submittedName>
        <fullName evidence="1">Uncharacterized protein</fullName>
    </submittedName>
</protein>
<dbReference type="AlphaFoldDB" id="A0A1Y1N5Z9"/>
<organism evidence="1">
    <name type="scientific">Photinus pyralis</name>
    <name type="common">Common eastern firefly</name>
    <name type="synonym">Lampyris pyralis</name>
    <dbReference type="NCBI Taxonomy" id="7054"/>
    <lineage>
        <taxon>Eukaryota</taxon>
        <taxon>Metazoa</taxon>
        <taxon>Ecdysozoa</taxon>
        <taxon>Arthropoda</taxon>
        <taxon>Hexapoda</taxon>
        <taxon>Insecta</taxon>
        <taxon>Pterygota</taxon>
        <taxon>Neoptera</taxon>
        <taxon>Endopterygota</taxon>
        <taxon>Coleoptera</taxon>
        <taxon>Polyphaga</taxon>
        <taxon>Elateriformia</taxon>
        <taxon>Elateroidea</taxon>
        <taxon>Lampyridae</taxon>
        <taxon>Lampyrinae</taxon>
        <taxon>Photinus</taxon>
    </lineage>
</organism>